<reference evidence="2 3" key="1">
    <citation type="submission" date="2016-11" db="EMBL/GenBank/DDBJ databases">
        <title>Genome sequence of Sphingomonas jeddahensis G39.</title>
        <authorList>
            <person name="Poehlein A."/>
            <person name="Wuebbeler J.H."/>
            <person name="Steinbuechel A."/>
            <person name="Daniel R."/>
        </authorList>
    </citation>
    <scope>NUCLEOTIDE SEQUENCE [LARGE SCALE GENOMIC DNA]</scope>
    <source>
        <strain evidence="2 3">G39</strain>
    </source>
</reference>
<comment type="caution">
    <text evidence="2">The sequence shown here is derived from an EMBL/GenBank/DDBJ whole genome shotgun (WGS) entry which is preliminary data.</text>
</comment>
<evidence type="ECO:0000256" key="1">
    <source>
        <dbReference type="SAM" id="Coils"/>
    </source>
</evidence>
<evidence type="ECO:0000313" key="3">
    <source>
        <dbReference type="Proteomes" id="UP000188729"/>
    </source>
</evidence>
<accession>A0A1V2EXJ9</accession>
<dbReference type="STRING" id="1915074.SPHI_04530"/>
<organism evidence="2 3">
    <name type="scientific">Sphingomonas jeddahensis</name>
    <dbReference type="NCBI Taxonomy" id="1915074"/>
    <lineage>
        <taxon>Bacteria</taxon>
        <taxon>Pseudomonadati</taxon>
        <taxon>Pseudomonadota</taxon>
        <taxon>Alphaproteobacteria</taxon>
        <taxon>Sphingomonadales</taxon>
        <taxon>Sphingomonadaceae</taxon>
        <taxon>Sphingomonas</taxon>
    </lineage>
</organism>
<dbReference type="EMBL" id="MPSB01000002">
    <property type="protein sequence ID" value="ONF97018.1"/>
    <property type="molecule type" value="Genomic_DNA"/>
</dbReference>
<evidence type="ECO:0000313" key="2">
    <source>
        <dbReference type="EMBL" id="ONF97018.1"/>
    </source>
</evidence>
<feature type="coiled-coil region" evidence="1">
    <location>
        <begin position="224"/>
        <end position="263"/>
    </location>
</feature>
<keyword evidence="1" id="KW-0175">Coiled coil</keyword>
<protein>
    <submittedName>
        <fullName evidence="2">Uncharacterized protein</fullName>
    </submittedName>
</protein>
<gene>
    <name evidence="2" type="ORF">SPHI_04530</name>
</gene>
<feature type="coiled-coil region" evidence="1">
    <location>
        <begin position="328"/>
        <end position="355"/>
    </location>
</feature>
<keyword evidence="3" id="KW-1185">Reference proteome</keyword>
<name>A0A1V2EXJ9_9SPHN</name>
<dbReference type="RefSeq" id="WP_076743282.1">
    <property type="nucleotide sequence ID" value="NZ_MPSB01000002.1"/>
</dbReference>
<dbReference type="OrthoDB" id="7581460at2"/>
<dbReference type="AlphaFoldDB" id="A0A1V2EXJ9"/>
<proteinExistence type="predicted"/>
<dbReference type="Proteomes" id="UP000188729">
    <property type="component" value="Unassembled WGS sequence"/>
</dbReference>
<sequence length="626" mass="68233">MKKQVSGVAGAARIKNLDLAGLARAEKHGKRLDQTGKARAMNDLPPLTTTGLDLLALYDRHIEGAFVPRAKSSVMHILIQFPTELVDGEDPGYMLHHARVFAERVFGDEAILADRLDRDEKSRHVVDLFVAPRYMKSTKRESKPAISTTHHLKALAKEYGEKPLPFGYGRALQTAFFDYMRDEMKLDGVERGKAKAVSGNDWKSAEQQRLEELDGLEAQKTSALARIEQDRVRAEAAAAEAAHRAAEREEALAARERKATERERAIAAREIETAAAGDRAAAARLAAEQARIGMEAALQAARLRGEAVDRELAAAAGDRADAEADRALAAAERAAITAERERNDAQRKVREAQLALLARAADDGAGLDLRSTPSAFSMRKDAMLPDERHVYEAGWPASLVKAGRQIAVALEQVRAWTRRLLAREKVIEEREAALAARERDAERERAARHAEHAATLAGLDRRDRELAAREQDATTRLAAAEAGIAAAAAKDAGAQALLAQHSRWAMAVDTLVDHPDWIDVTGTTIRLDRDAATAAGPRLAATLREPPPPWALNVLLARLDVADRQRRVGEHEQAAASSARQLTELLGRAGPVLTPEQQLVAAEVQQAIRRSTVAARAWNAARDAGR</sequence>